<evidence type="ECO:0000313" key="6">
    <source>
        <dbReference type="EMBL" id="ORX47903.1"/>
    </source>
</evidence>
<dbReference type="PANTHER" id="PTHR12673:SF263">
    <property type="entry name" value="PLECKSTRIN DOMAIN-CONTAINING PROTEIN"/>
    <property type="match status" value="1"/>
</dbReference>
<dbReference type="PROSITE" id="PS50002">
    <property type="entry name" value="SH3"/>
    <property type="match status" value="1"/>
</dbReference>
<dbReference type="EMBL" id="MCFH01000029">
    <property type="protein sequence ID" value="ORX47903.1"/>
    <property type="molecule type" value="Genomic_DNA"/>
</dbReference>
<evidence type="ECO:0008006" key="8">
    <source>
        <dbReference type="Google" id="ProtNLM"/>
    </source>
</evidence>
<dbReference type="GO" id="GO:0005085">
    <property type="term" value="F:guanyl-nucleotide exchange factor activity"/>
    <property type="evidence" value="ECO:0007669"/>
    <property type="project" value="InterPro"/>
</dbReference>
<evidence type="ECO:0000259" key="4">
    <source>
        <dbReference type="PROSITE" id="PS50002"/>
    </source>
</evidence>
<keyword evidence="1 2" id="KW-0728">SH3 domain</keyword>
<evidence type="ECO:0000256" key="1">
    <source>
        <dbReference type="ARBA" id="ARBA00022443"/>
    </source>
</evidence>
<dbReference type="Proteomes" id="UP000193719">
    <property type="component" value="Unassembled WGS sequence"/>
</dbReference>
<dbReference type="SMART" id="SM00325">
    <property type="entry name" value="RhoGEF"/>
    <property type="match status" value="1"/>
</dbReference>
<sequence>MLNINEENVLKDLEIIKSKIDTASLEDCIETLQLLVKSMFFLKEKKLDTYTEKEWESYCKIRYNLGRHFVDVIRMYNEKISKIVNERYYELESESINILDLDQQSDSRISESISTSNIPYNDTYKYNYSESPKSNIVLPQHNATYSYSSNSSNNRTIIRSSTLPSNLVNDTTIYSPIVNYNNDISSNNFEVTSRDIDINRNTSYASHSAMTSSSNLQDDDDNDDDIDSIVGKYVCTKEFKAVEDFHIDLQVNDTVTVNQFSGKYILGKNCSSGAEGLFPIYYIDSLDGNYVFFRCKEEMEFASVDDQIFLLREADNNYYPGYNITKGEQGIFCLSKLEPIIMDDAERSKYESIYNKEIHHDDTYLQINQSIYNSNGSIDLDDNNAIADPILPTNTVVSTNNNNNNSSSNNNNNNNNNNNSSSNNNNNNNNNNDDVMFQLSIYKDVTDGINGQIDQSIVEKLLEYYKTIPNLQEDTFKKTKSDIENNLYLMRDAIKKFQEFREDKNDMDYSSKDSFSFQQQMDVETLKKKWEANRYRCQELVETEKSYSDKMRIMIEKFMKPLESVVDTENEMLNRVQISLIFKNIPDIYEFSYKLYQELAEAFTHYDEEGPIPIATVFLNKFSEWKIYIKYVEDFHFANRTLENLKKSPQTDRFNRFMEQCQKSEEHHRSHLKELIILPIQRFLKYRLLFEGIKKDSNPKNIESYNLLDTVENYVFEIGEIMNNAKRIQENINKMFSLEKTIMNYPPELISYTQRSFIGEWNISEILKNKRKKIYLFSDTVLIAAILNKKKNKKYKYAYENRIDILNYTVSKSVEFTSTRTIKFNKVGESGSGTTDGNLKPRTNHSHSILGFSLSNHSETSITKLLIFFETKEACDEFVQKYNEQRRILLKKETNETNNEKINFNKDC</sequence>
<dbReference type="GO" id="GO:0005737">
    <property type="term" value="C:cytoplasm"/>
    <property type="evidence" value="ECO:0007669"/>
    <property type="project" value="TreeGrafter"/>
</dbReference>
<evidence type="ECO:0000256" key="2">
    <source>
        <dbReference type="PROSITE-ProRule" id="PRU00192"/>
    </source>
</evidence>
<evidence type="ECO:0000259" key="5">
    <source>
        <dbReference type="PROSITE" id="PS50010"/>
    </source>
</evidence>
<evidence type="ECO:0000313" key="7">
    <source>
        <dbReference type="Proteomes" id="UP000193719"/>
    </source>
</evidence>
<dbReference type="AlphaFoldDB" id="A0A1Y1V7M8"/>
<dbReference type="InterPro" id="IPR051092">
    <property type="entry name" value="FYVE_RhoGEF_PH"/>
</dbReference>
<dbReference type="OrthoDB" id="660555at2759"/>
<dbReference type="SUPFAM" id="SSF50044">
    <property type="entry name" value="SH3-domain"/>
    <property type="match status" value="1"/>
</dbReference>
<dbReference type="PANTHER" id="PTHR12673">
    <property type="entry name" value="FACIOGENITAL DYSPLASIA PROTEIN"/>
    <property type="match status" value="1"/>
</dbReference>
<gene>
    <name evidence="6" type="ORF">BCR36DRAFT_330113</name>
</gene>
<reference evidence="6 7" key="2">
    <citation type="submission" date="2016-08" db="EMBL/GenBank/DDBJ databases">
        <title>Pervasive Adenine N6-methylation of Active Genes in Fungi.</title>
        <authorList>
            <consortium name="DOE Joint Genome Institute"/>
            <person name="Mondo S.J."/>
            <person name="Dannebaum R.O."/>
            <person name="Kuo R.C."/>
            <person name="Labutti K."/>
            <person name="Haridas S."/>
            <person name="Kuo A."/>
            <person name="Salamov A."/>
            <person name="Ahrendt S.R."/>
            <person name="Lipzen A."/>
            <person name="Sullivan W."/>
            <person name="Andreopoulos W.B."/>
            <person name="Clum A."/>
            <person name="Lindquist E."/>
            <person name="Daum C."/>
            <person name="Ramamoorthy G.K."/>
            <person name="Gryganskyi A."/>
            <person name="Culley D."/>
            <person name="Magnuson J.K."/>
            <person name="James T.Y."/>
            <person name="O'Malley M.A."/>
            <person name="Stajich J.E."/>
            <person name="Spatafora J.W."/>
            <person name="Visel A."/>
            <person name="Grigoriev I.V."/>
        </authorList>
    </citation>
    <scope>NUCLEOTIDE SEQUENCE [LARGE SCALE GENOMIC DNA]</scope>
    <source>
        <strain evidence="7">finn</strain>
    </source>
</reference>
<dbReference type="PROSITE" id="PS50010">
    <property type="entry name" value="DH_2"/>
    <property type="match status" value="1"/>
</dbReference>
<evidence type="ECO:0000256" key="3">
    <source>
        <dbReference type="SAM" id="MobiDB-lite"/>
    </source>
</evidence>
<reference evidence="6 7" key="1">
    <citation type="submission" date="2016-08" db="EMBL/GenBank/DDBJ databases">
        <title>Genomes of anaerobic fungi encode conserved fungal cellulosomes for biomass hydrolysis.</title>
        <authorList>
            <consortium name="DOE Joint Genome Institute"/>
            <person name="Haitjema C.H."/>
            <person name="Gilmore S.P."/>
            <person name="Henske J.K."/>
            <person name="Solomon K.V."/>
            <person name="De Groot R."/>
            <person name="Kuo A."/>
            <person name="Mondo S.J."/>
            <person name="Salamov A.A."/>
            <person name="Labutti K."/>
            <person name="Zhao Z."/>
            <person name="Chiniquy J."/>
            <person name="Barry K."/>
            <person name="Brewer H.M."/>
            <person name="Purvine S.O."/>
            <person name="Wright A.T."/>
            <person name="Boxma B."/>
            <person name="Van Alen T."/>
            <person name="Hackstein J.H."/>
            <person name="Baker S.E."/>
            <person name="Grigoriev I.V."/>
            <person name="O'Malley M.A."/>
        </authorList>
    </citation>
    <scope>NUCLEOTIDE SEQUENCE [LARGE SCALE GENOMIC DNA]</scope>
    <source>
        <strain evidence="7">finn</strain>
    </source>
</reference>
<dbReference type="InterPro" id="IPR035899">
    <property type="entry name" value="DBL_dom_sf"/>
</dbReference>
<feature type="compositionally biased region" description="Low complexity" evidence="3">
    <location>
        <begin position="400"/>
        <end position="432"/>
    </location>
</feature>
<dbReference type="Pfam" id="PF00621">
    <property type="entry name" value="RhoGEF"/>
    <property type="match status" value="1"/>
</dbReference>
<keyword evidence="7" id="KW-1185">Reference proteome</keyword>
<dbReference type="InterPro" id="IPR001452">
    <property type="entry name" value="SH3_domain"/>
</dbReference>
<dbReference type="CDD" id="cd00160">
    <property type="entry name" value="RhoGEF"/>
    <property type="match status" value="1"/>
</dbReference>
<dbReference type="SUPFAM" id="SSF48065">
    <property type="entry name" value="DBL homology domain (DH-domain)"/>
    <property type="match status" value="1"/>
</dbReference>
<feature type="domain" description="SH3" evidence="4">
    <location>
        <begin position="228"/>
        <end position="288"/>
    </location>
</feature>
<feature type="region of interest" description="Disordered" evidence="3">
    <location>
        <begin position="393"/>
        <end position="434"/>
    </location>
</feature>
<organism evidence="6 7">
    <name type="scientific">Piromyces finnis</name>
    <dbReference type="NCBI Taxonomy" id="1754191"/>
    <lineage>
        <taxon>Eukaryota</taxon>
        <taxon>Fungi</taxon>
        <taxon>Fungi incertae sedis</taxon>
        <taxon>Chytridiomycota</taxon>
        <taxon>Chytridiomycota incertae sedis</taxon>
        <taxon>Neocallimastigomycetes</taxon>
        <taxon>Neocallimastigales</taxon>
        <taxon>Neocallimastigaceae</taxon>
        <taxon>Piromyces</taxon>
    </lineage>
</organism>
<dbReference type="Gene3D" id="1.20.900.10">
    <property type="entry name" value="Dbl homology (DH) domain"/>
    <property type="match status" value="1"/>
</dbReference>
<dbReference type="STRING" id="1754191.A0A1Y1V7M8"/>
<comment type="caution">
    <text evidence="6">The sequence shown here is derived from an EMBL/GenBank/DDBJ whole genome shotgun (WGS) entry which is preliminary data.</text>
</comment>
<dbReference type="InterPro" id="IPR036028">
    <property type="entry name" value="SH3-like_dom_sf"/>
</dbReference>
<name>A0A1Y1V7M8_9FUNG</name>
<proteinExistence type="predicted"/>
<accession>A0A1Y1V7M8</accession>
<dbReference type="InterPro" id="IPR000219">
    <property type="entry name" value="DH_dom"/>
</dbReference>
<protein>
    <recommendedName>
        <fullName evidence="8">DH domain-containing protein</fullName>
    </recommendedName>
</protein>
<feature type="domain" description="DH" evidence="5">
    <location>
        <begin position="532"/>
        <end position="725"/>
    </location>
</feature>